<evidence type="ECO:0000256" key="2">
    <source>
        <dbReference type="ARBA" id="ARBA00022729"/>
    </source>
</evidence>
<comment type="caution">
    <text evidence="5">The sequence shown here is derived from an EMBL/GenBank/DDBJ whole genome shotgun (WGS) entry which is preliminary data.</text>
</comment>
<name>A0ABV7F032_9BURK</name>
<dbReference type="EMBL" id="JBHRTP010000018">
    <property type="protein sequence ID" value="MFC3107586.1"/>
    <property type="molecule type" value="Genomic_DNA"/>
</dbReference>
<accession>A0ABV7F032</accession>
<gene>
    <name evidence="5" type="ORF">ACFOFO_06370</name>
</gene>
<keyword evidence="6" id="KW-1185">Reference proteome</keyword>
<feature type="signal peptide" evidence="3">
    <location>
        <begin position="1"/>
        <end position="20"/>
    </location>
</feature>
<feature type="chain" id="PRO_5046201745" evidence="3">
    <location>
        <begin position="21"/>
        <end position="371"/>
    </location>
</feature>
<sequence>MLRFLPLLLSLILSSLSAFAATDNKIIIGQSVELSGQATGRENMLGAQLYFNRINAQGGIYGRQIELISYDDQRDPRKTKENTLKLINESHALALFGYRSTPTVEAILPLLEKNKIPLIAPFSGAQSLYKPLHPYVFNLRASYQEEAAKMVESLATLQINKVAILHQDDTFGKDGLAGFEKNLAARQLKPAVIAEYSRKDLNVAAAVASIAAANPQAVLMACTPNACADFIKKMRASGHSPQFMMLSNVNSEEFFASLGKDGRGIGVMQVTPSPNNVGVTVVHEFQRALKTANHPPPATDAVEEGFIAAKLLAEGLRRAGANPSAEKLVAALEAMHDVDLGGVLVNYSASNHDGSHFVELSIVGQNGRLIR</sequence>
<dbReference type="InterPro" id="IPR028082">
    <property type="entry name" value="Peripla_BP_I"/>
</dbReference>
<dbReference type="Pfam" id="PF13458">
    <property type="entry name" value="Peripla_BP_6"/>
    <property type="match status" value="1"/>
</dbReference>
<evidence type="ECO:0000313" key="6">
    <source>
        <dbReference type="Proteomes" id="UP001595530"/>
    </source>
</evidence>
<evidence type="ECO:0000256" key="3">
    <source>
        <dbReference type="SAM" id="SignalP"/>
    </source>
</evidence>
<dbReference type="PANTHER" id="PTHR47235:SF1">
    <property type="entry name" value="BLR6548 PROTEIN"/>
    <property type="match status" value="1"/>
</dbReference>
<dbReference type="RefSeq" id="WP_390331166.1">
    <property type="nucleotide sequence ID" value="NZ_JBHRTP010000018.1"/>
</dbReference>
<comment type="similarity">
    <text evidence="1">Belongs to the leucine-binding protein family.</text>
</comment>
<reference evidence="6" key="1">
    <citation type="journal article" date="2019" name="Int. J. Syst. Evol. Microbiol.">
        <title>The Global Catalogue of Microorganisms (GCM) 10K type strain sequencing project: providing services to taxonomists for standard genome sequencing and annotation.</title>
        <authorList>
            <consortium name="The Broad Institute Genomics Platform"/>
            <consortium name="The Broad Institute Genome Sequencing Center for Infectious Disease"/>
            <person name="Wu L."/>
            <person name="Ma J."/>
        </authorList>
    </citation>
    <scope>NUCLEOTIDE SEQUENCE [LARGE SCALE GENOMIC DNA]</scope>
    <source>
        <strain evidence="6">KCTC 42986</strain>
    </source>
</reference>
<dbReference type="InterPro" id="IPR028081">
    <property type="entry name" value="Leu-bd"/>
</dbReference>
<dbReference type="SUPFAM" id="SSF53822">
    <property type="entry name" value="Periplasmic binding protein-like I"/>
    <property type="match status" value="1"/>
</dbReference>
<dbReference type="Gene3D" id="3.40.50.2300">
    <property type="match status" value="2"/>
</dbReference>
<organism evidence="5 6">
    <name type="scientific">Undibacterium arcticum</name>
    <dbReference type="NCBI Taxonomy" id="1762892"/>
    <lineage>
        <taxon>Bacteria</taxon>
        <taxon>Pseudomonadati</taxon>
        <taxon>Pseudomonadota</taxon>
        <taxon>Betaproteobacteria</taxon>
        <taxon>Burkholderiales</taxon>
        <taxon>Oxalobacteraceae</taxon>
        <taxon>Undibacterium</taxon>
    </lineage>
</organism>
<feature type="domain" description="Leucine-binding protein" evidence="4">
    <location>
        <begin position="28"/>
        <end position="356"/>
    </location>
</feature>
<keyword evidence="2 3" id="KW-0732">Signal</keyword>
<evidence type="ECO:0000313" key="5">
    <source>
        <dbReference type="EMBL" id="MFC3107586.1"/>
    </source>
</evidence>
<evidence type="ECO:0000259" key="4">
    <source>
        <dbReference type="Pfam" id="PF13458"/>
    </source>
</evidence>
<protein>
    <submittedName>
        <fullName evidence="5">ABC transporter substrate-binding protein</fullName>
    </submittedName>
</protein>
<dbReference type="PANTHER" id="PTHR47235">
    <property type="entry name" value="BLR6548 PROTEIN"/>
    <property type="match status" value="1"/>
</dbReference>
<evidence type="ECO:0000256" key="1">
    <source>
        <dbReference type="ARBA" id="ARBA00010062"/>
    </source>
</evidence>
<dbReference type="CDD" id="cd06326">
    <property type="entry name" value="PBP1_ABC_ligand_binding-like"/>
    <property type="match status" value="1"/>
</dbReference>
<dbReference type="Proteomes" id="UP001595530">
    <property type="component" value="Unassembled WGS sequence"/>
</dbReference>
<proteinExistence type="inferred from homology"/>